<protein>
    <recommendedName>
        <fullName evidence="5">Rqc2 homolog RqcH</fullName>
        <shortName evidence="5">RqcH</shortName>
    </recommendedName>
</protein>
<dbReference type="PANTHER" id="PTHR15239">
    <property type="entry name" value="NUCLEAR EXPORT MEDIATOR FACTOR NEMF"/>
    <property type="match status" value="1"/>
</dbReference>
<dbReference type="RefSeq" id="WP_271339764.1">
    <property type="nucleotide sequence ID" value="NZ_JAQKAB010000002.1"/>
</dbReference>
<dbReference type="EMBL" id="JAQKAB010000002">
    <property type="protein sequence ID" value="MDA7025922.1"/>
    <property type="molecule type" value="Genomic_DNA"/>
</dbReference>
<dbReference type="Gene3D" id="1.10.8.50">
    <property type="match status" value="1"/>
</dbReference>
<keyword evidence="4 5" id="KW-0648">Protein biosynthesis</keyword>
<dbReference type="InterPro" id="IPR008532">
    <property type="entry name" value="NFACT_RNA-bd"/>
</dbReference>
<keyword evidence="3 5" id="KW-0694">RNA-binding</keyword>
<evidence type="ECO:0000256" key="3">
    <source>
        <dbReference type="ARBA" id="ARBA00022884"/>
    </source>
</evidence>
<evidence type="ECO:0000256" key="2">
    <source>
        <dbReference type="ARBA" id="ARBA00022730"/>
    </source>
</evidence>
<dbReference type="Proteomes" id="UP001211894">
    <property type="component" value="Unassembled WGS sequence"/>
</dbReference>
<dbReference type="Gene3D" id="2.30.310.10">
    <property type="entry name" value="ibrinogen binding protein from staphylococcus aureus domain"/>
    <property type="match status" value="1"/>
</dbReference>
<dbReference type="InterPro" id="IPR043682">
    <property type="entry name" value="RqcH_bacterial"/>
</dbReference>
<comment type="function">
    <text evidence="5">Key component of the ribosome quality control system (RQC), a ribosome-associated complex that mediates the extraction of incompletely synthesized nascent chains from stalled ribosomes and their subsequent degradation. RqcH recruits Ala-charged tRNA, and with RqcP directs the elongation of stalled nascent chains on 50S ribosomal subunits, leading to non-templated C-terminal alanine extensions (Ala tail). The Ala tail promotes nascent chain degradation. May add between 1 and at least 8 Ala residues. Binds to stalled 50S ribosomal subunits.</text>
</comment>
<dbReference type="Pfam" id="PF05833">
    <property type="entry name" value="NFACT_N"/>
    <property type="match status" value="1"/>
</dbReference>
<reference evidence="7 8" key="1">
    <citation type="submission" date="2023-01" db="EMBL/GenBank/DDBJ databases">
        <title>Bacillus changyiensis sp. nov., isolated from a coastal deposit.</title>
        <authorList>
            <person name="Xiao G."/>
            <person name="Lai Q."/>
            <person name="Hu Z."/>
            <person name="Shao Z."/>
        </authorList>
    </citation>
    <scope>NUCLEOTIDE SEQUENCE [LARGE SCALE GENOMIC DNA]</scope>
    <source>
        <strain evidence="7 8">CLL-7-23</strain>
    </source>
</reference>
<dbReference type="InterPro" id="IPR051608">
    <property type="entry name" value="RQC_Subunit_NEMF"/>
</dbReference>
<accession>A0ABT4X0U8</accession>
<dbReference type="Pfam" id="PF05670">
    <property type="entry name" value="NFACT-R_1"/>
    <property type="match status" value="1"/>
</dbReference>
<evidence type="ECO:0000259" key="6">
    <source>
        <dbReference type="Pfam" id="PF05670"/>
    </source>
</evidence>
<feature type="domain" description="NFACT RNA-binding" evidence="6">
    <location>
        <begin position="455"/>
        <end position="543"/>
    </location>
</feature>
<keyword evidence="1 5" id="KW-0820">tRNA-binding</keyword>
<comment type="caution">
    <text evidence="7">The sequence shown here is derived from an EMBL/GenBank/DDBJ whole genome shotgun (WGS) entry which is preliminary data.</text>
</comment>
<organism evidence="7 8">
    <name type="scientific">Bacillus changyiensis</name>
    <dbReference type="NCBI Taxonomy" id="3004103"/>
    <lineage>
        <taxon>Bacteria</taxon>
        <taxon>Bacillati</taxon>
        <taxon>Bacillota</taxon>
        <taxon>Bacilli</taxon>
        <taxon>Bacillales</taxon>
        <taxon>Bacillaceae</taxon>
        <taxon>Bacillus</taxon>
    </lineage>
</organism>
<dbReference type="Gene3D" id="3.40.970.40">
    <property type="entry name" value="fibrinogen binding protein from staphylococcus aureus domain like"/>
    <property type="match status" value="1"/>
</dbReference>
<comment type="similarity">
    <text evidence="5">Belongs to the NEMF family.</text>
</comment>
<name>A0ABT4X0U8_9BACI</name>
<evidence type="ECO:0000313" key="7">
    <source>
        <dbReference type="EMBL" id="MDA7025922.1"/>
    </source>
</evidence>
<dbReference type="HAMAP" id="MF_00844_B">
    <property type="entry name" value="RqcH_B"/>
    <property type="match status" value="1"/>
</dbReference>
<keyword evidence="2 5" id="KW-0699">rRNA-binding</keyword>
<evidence type="ECO:0000256" key="5">
    <source>
        <dbReference type="HAMAP-Rule" id="MF_00844"/>
    </source>
</evidence>
<proteinExistence type="inferred from homology"/>
<keyword evidence="8" id="KW-1185">Reference proteome</keyword>
<comment type="subunit">
    <text evidence="5">Associates with stalled 50S ribosomal subunits. Binds to RqcP.</text>
</comment>
<evidence type="ECO:0000256" key="1">
    <source>
        <dbReference type="ARBA" id="ARBA00022555"/>
    </source>
</evidence>
<gene>
    <name evidence="5" type="primary">rqcH</name>
    <name evidence="7" type="ORF">PJ311_04750</name>
</gene>
<sequence length="575" mass="65998">MSFDGIFTYGMIEELNETIDGGRISKIHQPYKHELVFHVRANGKNHKLLLSAHPSYARVHLTTETYDNPSTPPMFCMLLRKHLEGGFIEKIEQIGIDRLIVFHIRTRNEIGDMLVRKLYVEIMGRHSNIVITDGEGEKEVIIDSLKHLSPSINSYRTVLPGHTYILPPAQNKLLPLETDVEHILRYLNFQEGKLDRQIVETFSGVSPLFAKEAVFRAGLANRTTLPNALMKMFSDVKEHKFTPQLVNHNGKEYFYLLDLTHVNGNKRTFTTLSELLDRYYFGKAERDRVKQQAHDLERFVFNEKKKNEKKINKLEKTLEHSEKAQVYQLYGELLTANLYQLKKGDKTANVINYYDENGAEITIPLNPNQTPSENAQSYFTKYQKAKNSVDVVKEQIRLAEAEIAYFDQLTQQLSSASPRDLEEIREELAEGKYLRSKQRQGQKKQKKQAPSLELYESTTGETILVGKNNKQNEYLTIKLAARDHIWLHTKDIPGSHVVIKTSEPDEKTILEAAQIAAYYSKAKHSSSVPVDYTKIRHVKKPNGAKPGFVTYDHQQTLFVTPDEDLVIKLKKGASK</sequence>
<evidence type="ECO:0000313" key="8">
    <source>
        <dbReference type="Proteomes" id="UP001211894"/>
    </source>
</evidence>
<dbReference type="PANTHER" id="PTHR15239:SF6">
    <property type="entry name" value="RIBOSOME QUALITY CONTROL COMPLEX SUBUNIT NEMF"/>
    <property type="match status" value="1"/>
</dbReference>
<evidence type="ECO:0000256" key="4">
    <source>
        <dbReference type="ARBA" id="ARBA00022917"/>
    </source>
</evidence>